<evidence type="ECO:0000313" key="2">
    <source>
        <dbReference type="EMBL" id="MFC2967187.1"/>
    </source>
</evidence>
<sequence length="147" mass="15020">MNGIVLWSCPETWRAIIWCEDHADLVQARGEACFVAGAAFPEEGDLIACELSAGAGGYQASAVRVLLRGAIPDAAAILRAAVPQASEEAGHAAVPAPVTAPVPASETRPEMRPGAHLAVVSSAPGRRPRLAATAKGPRPALQLAVAS</sequence>
<name>A0ABV7AD91_9RHOB</name>
<proteinExistence type="predicted"/>
<dbReference type="Proteomes" id="UP001595443">
    <property type="component" value="Unassembled WGS sequence"/>
</dbReference>
<keyword evidence="3" id="KW-1185">Reference proteome</keyword>
<reference evidence="3" key="1">
    <citation type="journal article" date="2019" name="Int. J. Syst. Evol. Microbiol.">
        <title>The Global Catalogue of Microorganisms (GCM) 10K type strain sequencing project: providing services to taxonomists for standard genome sequencing and annotation.</title>
        <authorList>
            <consortium name="The Broad Institute Genomics Platform"/>
            <consortium name="The Broad Institute Genome Sequencing Center for Infectious Disease"/>
            <person name="Wu L."/>
            <person name="Ma J."/>
        </authorList>
    </citation>
    <scope>NUCLEOTIDE SEQUENCE [LARGE SCALE GENOMIC DNA]</scope>
    <source>
        <strain evidence="3">KCTC 62192</strain>
    </source>
</reference>
<feature type="compositionally biased region" description="Low complexity" evidence="1">
    <location>
        <begin position="92"/>
        <end position="104"/>
    </location>
</feature>
<evidence type="ECO:0000313" key="3">
    <source>
        <dbReference type="Proteomes" id="UP001595443"/>
    </source>
</evidence>
<dbReference type="EMBL" id="JBHRSK010000004">
    <property type="protein sequence ID" value="MFC2967187.1"/>
    <property type="molecule type" value="Genomic_DNA"/>
</dbReference>
<evidence type="ECO:0000256" key="1">
    <source>
        <dbReference type="SAM" id="MobiDB-lite"/>
    </source>
</evidence>
<feature type="region of interest" description="Disordered" evidence="1">
    <location>
        <begin position="88"/>
        <end position="112"/>
    </location>
</feature>
<organism evidence="2 3">
    <name type="scientific">Acidimangrovimonas pyrenivorans</name>
    <dbReference type="NCBI Taxonomy" id="2030798"/>
    <lineage>
        <taxon>Bacteria</taxon>
        <taxon>Pseudomonadati</taxon>
        <taxon>Pseudomonadota</taxon>
        <taxon>Alphaproteobacteria</taxon>
        <taxon>Rhodobacterales</taxon>
        <taxon>Paracoccaceae</taxon>
        <taxon>Acidimangrovimonas</taxon>
    </lineage>
</organism>
<dbReference type="RefSeq" id="WP_377831825.1">
    <property type="nucleotide sequence ID" value="NZ_JBHRSK010000004.1"/>
</dbReference>
<protein>
    <submittedName>
        <fullName evidence="2">Uncharacterized protein</fullName>
    </submittedName>
</protein>
<comment type="caution">
    <text evidence="2">The sequence shown here is derived from an EMBL/GenBank/DDBJ whole genome shotgun (WGS) entry which is preliminary data.</text>
</comment>
<gene>
    <name evidence="2" type="ORF">ACFOES_03700</name>
</gene>
<accession>A0ABV7AD91</accession>